<dbReference type="Gene3D" id="3.40.50.300">
    <property type="entry name" value="P-loop containing nucleotide triphosphate hydrolases"/>
    <property type="match status" value="1"/>
</dbReference>
<dbReference type="InterPro" id="IPR049050">
    <property type="entry name" value="nSTAND3"/>
</dbReference>
<dbReference type="EMBL" id="AMFJ01028834">
    <property type="protein sequence ID" value="EKD44556.1"/>
    <property type="molecule type" value="Genomic_DNA"/>
</dbReference>
<feature type="domain" description="Restriction endonuclease type IV Mrr" evidence="1">
    <location>
        <begin position="7"/>
        <end position="104"/>
    </location>
</feature>
<dbReference type="GO" id="GO:0009307">
    <property type="term" value="P:DNA restriction-modification system"/>
    <property type="evidence" value="ECO:0007669"/>
    <property type="project" value="InterPro"/>
</dbReference>
<evidence type="ECO:0000313" key="3">
    <source>
        <dbReference type="EMBL" id="EKD44556.1"/>
    </source>
</evidence>
<feature type="domain" description="Novel STAND NTPase 3" evidence="2">
    <location>
        <begin position="174"/>
        <end position="331"/>
    </location>
</feature>
<evidence type="ECO:0000259" key="1">
    <source>
        <dbReference type="Pfam" id="PF04471"/>
    </source>
</evidence>
<dbReference type="SUPFAM" id="SSF52540">
    <property type="entry name" value="P-loop containing nucleoside triphosphate hydrolases"/>
    <property type="match status" value="1"/>
</dbReference>
<dbReference type="GO" id="GO:0004519">
    <property type="term" value="F:endonuclease activity"/>
    <property type="evidence" value="ECO:0007669"/>
    <property type="project" value="InterPro"/>
</dbReference>
<reference evidence="3" key="1">
    <citation type="journal article" date="2012" name="Science">
        <title>Fermentation, hydrogen, and sulfur metabolism in multiple uncultivated bacterial phyla.</title>
        <authorList>
            <person name="Wrighton K.C."/>
            <person name="Thomas B.C."/>
            <person name="Sharon I."/>
            <person name="Miller C.S."/>
            <person name="Castelle C.J."/>
            <person name="VerBerkmoes N.C."/>
            <person name="Wilkins M.J."/>
            <person name="Hettich R.L."/>
            <person name="Lipton M.S."/>
            <person name="Williams K.H."/>
            <person name="Long P.E."/>
            <person name="Banfield J.F."/>
        </authorList>
    </citation>
    <scope>NUCLEOTIDE SEQUENCE [LARGE SCALE GENOMIC DNA]</scope>
</reference>
<evidence type="ECO:0000259" key="2">
    <source>
        <dbReference type="Pfam" id="PF20720"/>
    </source>
</evidence>
<dbReference type="Pfam" id="PF20720">
    <property type="entry name" value="nSTAND3"/>
    <property type="match status" value="1"/>
</dbReference>
<accession>K1Z5P9</accession>
<comment type="caution">
    <text evidence="3">The sequence shown here is derived from an EMBL/GenBank/DDBJ whole genome shotgun (WGS) entry which is preliminary data.</text>
</comment>
<dbReference type="Pfam" id="PF04471">
    <property type="entry name" value="Mrr_cat"/>
    <property type="match status" value="1"/>
</dbReference>
<gene>
    <name evidence="3" type="ORF">ACD_71C00103G0003</name>
</gene>
<name>K1Z5P9_9BACT</name>
<protein>
    <submittedName>
        <fullName evidence="3">Uncharacterized protein</fullName>
    </submittedName>
</protein>
<dbReference type="GO" id="GO:0003677">
    <property type="term" value="F:DNA binding"/>
    <property type="evidence" value="ECO:0007669"/>
    <property type="project" value="InterPro"/>
</dbReference>
<organism evidence="3">
    <name type="scientific">uncultured bacterium</name>
    <name type="common">gcode 4</name>
    <dbReference type="NCBI Taxonomy" id="1234023"/>
    <lineage>
        <taxon>Bacteria</taxon>
        <taxon>environmental samples</taxon>
    </lineage>
</organism>
<sequence>MGYDFSQLNDKEFEILTVDLLSVVFGIRIQRYKTGKDGGVDGSFFIDDKNEVILQCKHYLKTGYQWLISKLRNEEVEKVGKLKPSKYIFVTSLSLSKDNKKEIKTLFSPYIKRIDDIFGQEDLNDILSKNPSIEEKHFKLWISSTNVFNRIINNAIKGRSEFELNQIQKKSHKYIRTENHQIALEKLIKNHVLIISGEPGVWKTTLAENLCLHFASKDYEFISIEEPFNEAENIYTKWKKQIFYFDDFLWSNYLEAIENRKDTFIVKFIERIKDDATKRFILTTRTNILNSWVTHSSIFATKNLQKNEFMLTVGNLTSFDKASILYNHIWFSKMNNGFIDEIYVERRYKNIIAHKNFNPRLIEFITDIDRTESLDSSEYWSYIKETLNNPKDIWRDCFNIQHDEFVRNLVILVAFDGWVIGETSLQKWFDRLIEIESLKSNSHTIKNFNSTTKLSTKSFLNRNKSWEAIIYSLFNPSISDFIYNEYWKDTNKLIQIFKSLYSVSSLRKLDWLGTQKIIPNDTLLKIKETIFLDAFIQKKDYDYLIYVSNYFLTDKTKELSILNNLQNIINKPKKIEEFQKFLYLLNVFHTNLQIKDYLFLEQCIEERQLTLSELENLITFIEGFNIRESILLETLKKIIGSYLYNTLIDWLIDVDLQKYANQEGYFDKQWLESYLLKKAEDIINNFHSDIVEELNIDITGIVMDDLDFNGALEDYKQSLIPCDKESNDISLIDFDKDIDNLFQRT</sequence>
<dbReference type="AlphaFoldDB" id="K1Z5P9"/>
<proteinExistence type="predicted"/>
<dbReference type="InterPro" id="IPR027417">
    <property type="entry name" value="P-loop_NTPase"/>
</dbReference>
<dbReference type="InterPro" id="IPR007560">
    <property type="entry name" value="Restrct_endonuc_IV_Mrr"/>
</dbReference>